<dbReference type="EMBL" id="BSOR01000080">
    <property type="protein sequence ID" value="GLR65314.1"/>
    <property type="molecule type" value="Genomic_DNA"/>
</dbReference>
<dbReference type="PANTHER" id="PTHR47506:SF1">
    <property type="entry name" value="HTH-TYPE TRANSCRIPTIONAL REGULATOR YJDC"/>
    <property type="match status" value="1"/>
</dbReference>
<gene>
    <name evidence="6" type="ORF">GCM10007878_27530</name>
</gene>
<dbReference type="InterPro" id="IPR001647">
    <property type="entry name" value="HTH_TetR"/>
</dbReference>
<evidence type="ECO:0000259" key="5">
    <source>
        <dbReference type="PROSITE" id="PS50977"/>
    </source>
</evidence>
<feature type="DNA-binding region" description="H-T-H motif" evidence="4">
    <location>
        <begin position="31"/>
        <end position="50"/>
    </location>
</feature>
<name>A0ABQ5ZZC9_9GAMM</name>
<evidence type="ECO:0000256" key="1">
    <source>
        <dbReference type="ARBA" id="ARBA00023015"/>
    </source>
</evidence>
<reference evidence="7" key="1">
    <citation type="journal article" date="2019" name="Int. J. Syst. Evol. Microbiol.">
        <title>The Global Catalogue of Microorganisms (GCM) 10K type strain sequencing project: providing services to taxonomists for standard genome sequencing and annotation.</title>
        <authorList>
            <consortium name="The Broad Institute Genomics Platform"/>
            <consortium name="The Broad Institute Genome Sequencing Center for Infectious Disease"/>
            <person name="Wu L."/>
            <person name="Ma J."/>
        </authorList>
    </citation>
    <scope>NUCLEOTIDE SEQUENCE [LARGE SCALE GENOMIC DNA]</scope>
    <source>
        <strain evidence="7">NBRC 100033</strain>
    </source>
</reference>
<organism evidence="6 7">
    <name type="scientific">Marinospirillum insulare</name>
    <dbReference type="NCBI Taxonomy" id="217169"/>
    <lineage>
        <taxon>Bacteria</taxon>
        <taxon>Pseudomonadati</taxon>
        <taxon>Pseudomonadota</taxon>
        <taxon>Gammaproteobacteria</taxon>
        <taxon>Oceanospirillales</taxon>
        <taxon>Oceanospirillaceae</taxon>
        <taxon>Marinospirillum</taxon>
    </lineage>
</organism>
<dbReference type="Gene3D" id="1.10.357.10">
    <property type="entry name" value="Tetracycline Repressor, domain 2"/>
    <property type="match status" value="1"/>
</dbReference>
<dbReference type="Proteomes" id="UP001156682">
    <property type="component" value="Unassembled WGS sequence"/>
</dbReference>
<keyword evidence="3" id="KW-0804">Transcription</keyword>
<sequence>MQKVRRSINSRETILDAAQKVAVEKGAGKVSLDSVAKEAGLTKGGVLYNFPSKEALISGMLNRLMGTYTPRVAEHAASLTDQANPTLQSVFHILREREELDHNIPMAILAAAAHNQKLLHPLREEALIRHKKICDEAESADEATLLWAAGEGLVLMDMLGLLPFDSDKKTQLLEVLELKAKENL</sequence>
<feature type="domain" description="HTH tetR-type" evidence="5">
    <location>
        <begin position="8"/>
        <end position="68"/>
    </location>
</feature>
<protein>
    <submittedName>
        <fullName evidence="6">TetR family transcriptional regulator</fullName>
    </submittedName>
</protein>
<keyword evidence="2 4" id="KW-0238">DNA-binding</keyword>
<evidence type="ECO:0000313" key="7">
    <source>
        <dbReference type="Proteomes" id="UP001156682"/>
    </source>
</evidence>
<evidence type="ECO:0000256" key="4">
    <source>
        <dbReference type="PROSITE-ProRule" id="PRU00335"/>
    </source>
</evidence>
<dbReference type="RefSeq" id="WP_027850995.1">
    <property type="nucleotide sequence ID" value="NZ_BSOR01000080.1"/>
</dbReference>
<dbReference type="Pfam" id="PF00440">
    <property type="entry name" value="TetR_N"/>
    <property type="match status" value="1"/>
</dbReference>
<evidence type="ECO:0000256" key="2">
    <source>
        <dbReference type="ARBA" id="ARBA00023125"/>
    </source>
</evidence>
<dbReference type="PRINTS" id="PR00455">
    <property type="entry name" value="HTHTETR"/>
</dbReference>
<dbReference type="PANTHER" id="PTHR47506">
    <property type="entry name" value="TRANSCRIPTIONAL REGULATORY PROTEIN"/>
    <property type="match status" value="1"/>
</dbReference>
<dbReference type="Pfam" id="PF17937">
    <property type="entry name" value="TetR_C_28"/>
    <property type="match status" value="1"/>
</dbReference>
<dbReference type="InterPro" id="IPR009057">
    <property type="entry name" value="Homeodomain-like_sf"/>
</dbReference>
<proteinExistence type="predicted"/>
<comment type="caution">
    <text evidence="6">The sequence shown here is derived from an EMBL/GenBank/DDBJ whole genome shotgun (WGS) entry which is preliminary data.</text>
</comment>
<keyword evidence="1" id="KW-0805">Transcription regulation</keyword>
<evidence type="ECO:0000256" key="3">
    <source>
        <dbReference type="ARBA" id="ARBA00023163"/>
    </source>
</evidence>
<dbReference type="SUPFAM" id="SSF46689">
    <property type="entry name" value="Homeodomain-like"/>
    <property type="match status" value="1"/>
</dbReference>
<keyword evidence="7" id="KW-1185">Reference proteome</keyword>
<dbReference type="InterPro" id="IPR041479">
    <property type="entry name" value="TetR_CgmR_C"/>
</dbReference>
<accession>A0ABQ5ZZC9</accession>
<evidence type="ECO:0000313" key="6">
    <source>
        <dbReference type="EMBL" id="GLR65314.1"/>
    </source>
</evidence>
<dbReference type="PROSITE" id="PS50977">
    <property type="entry name" value="HTH_TETR_2"/>
    <property type="match status" value="1"/>
</dbReference>